<dbReference type="Proteomes" id="UP001382935">
    <property type="component" value="Chromosome"/>
</dbReference>
<evidence type="ECO:0000313" key="2">
    <source>
        <dbReference type="Proteomes" id="UP001382935"/>
    </source>
</evidence>
<dbReference type="EMBL" id="CP145607">
    <property type="protein sequence ID" value="WWM69469.1"/>
    <property type="molecule type" value="Genomic_DNA"/>
</dbReference>
<dbReference type="RefSeq" id="WP_338501542.1">
    <property type="nucleotide sequence ID" value="NZ_CP145607.1"/>
</dbReference>
<sequence length="141" mass="15256">MSNLGPEGRTAAEFVADLETIRGGAARLIGADRNTILVESQTTAENITTIAERLINAIPNLKQDLPDHDIERIVAEMRTRKRARVAFTGDPVFADITEGSEMDCNEAVAVALLEIRDQVVEGVNQLSRIAAALESIISSKL</sequence>
<gene>
    <name evidence="1" type="ORF">V6R86_01830</name>
</gene>
<evidence type="ECO:0000313" key="1">
    <source>
        <dbReference type="EMBL" id="WWM69469.1"/>
    </source>
</evidence>
<protein>
    <submittedName>
        <fullName evidence="1">Uncharacterized protein</fullName>
    </submittedName>
</protein>
<proteinExistence type="predicted"/>
<reference evidence="1 2" key="1">
    <citation type="submission" date="2024-02" db="EMBL/GenBank/DDBJ databases">
        <title>Full genome sequence of Sphingomonas kaistensis.</title>
        <authorList>
            <person name="Poletto B.L."/>
            <person name="Silva G."/>
            <person name="Galante D."/>
            <person name="Campos K.R."/>
            <person name="Santos M.B.N."/>
            <person name="Sacchi C.T."/>
        </authorList>
    </citation>
    <scope>NUCLEOTIDE SEQUENCE [LARGE SCALE GENOMIC DNA]</scope>
    <source>
        <strain evidence="1 2">MA4R</strain>
    </source>
</reference>
<accession>A0ABZ2FZA9</accession>
<name>A0ABZ2FZA9_9SPHN</name>
<keyword evidence="2" id="KW-1185">Reference proteome</keyword>
<organism evidence="1 2">
    <name type="scientific">Sphingomonas kaistensis</name>
    <dbReference type="NCBI Taxonomy" id="298708"/>
    <lineage>
        <taxon>Bacteria</taxon>
        <taxon>Pseudomonadati</taxon>
        <taxon>Pseudomonadota</taxon>
        <taxon>Alphaproteobacteria</taxon>
        <taxon>Sphingomonadales</taxon>
        <taxon>Sphingomonadaceae</taxon>
        <taxon>Sphingomonas</taxon>
    </lineage>
</organism>